<organism evidence="5 6">
    <name type="scientific">Hallella faecis</name>
    <dbReference type="NCBI Taxonomy" id="2841596"/>
    <lineage>
        <taxon>Bacteria</taxon>
        <taxon>Pseudomonadati</taxon>
        <taxon>Bacteroidota</taxon>
        <taxon>Bacteroidia</taxon>
        <taxon>Bacteroidales</taxon>
        <taxon>Prevotellaceae</taxon>
        <taxon>Hallella</taxon>
    </lineage>
</organism>
<evidence type="ECO:0000259" key="4">
    <source>
        <dbReference type="Pfam" id="PF00149"/>
    </source>
</evidence>
<feature type="transmembrane region" description="Helical" evidence="3">
    <location>
        <begin position="39"/>
        <end position="59"/>
    </location>
</feature>
<keyword evidence="2" id="KW-0378">Hydrolase</keyword>
<comment type="caution">
    <text evidence="5">The sequence shown here is derived from an EMBL/GenBank/DDBJ whole genome shotgun (WGS) entry which is preliminary data.</text>
</comment>
<evidence type="ECO:0000256" key="1">
    <source>
        <dbReference type="ARBA" id="ARBA00022723"/>
    </source>
</evidence>
<keyword evidence="3" id="KW-1133">Transmembrane helix</keyword>
<keyword evidence="6" id="KW-1185">Reference proteome</keyword>
<evidence type="ECO:0000313" key="5">
    <source>
        <dbReference type="EMBL" id="MEQ2487815.1"/>
    </source>
</evidence>
<dbReference type="PANTHER" id="PTHR31302">
    <property type="entry name" value="TRANSMEMBRANE PROTEIN WITH METALLOPHOSPHOESTERASE DOMAIN-RELATED"/>
    <property type="match status" value="1"/>
</dbReference>
<name>A0ABV1FU52_9BACT</name>
<dbReference type="InterPro" id="IPR029052">
    <property type="entry name" value="Metallo-depent_PP-like"/>
</dbReference>
<dbReference type="Pfam" id="PF00149">
    <property type="entry name" value="Metallophos"/>
    <property type="match status" value="1"/>
</dbReference>
<keyword evidence="1" id="KW-0479">Metal-binding</keyword>
<keyword evidence="3" id="KW-0472">Membrane</keyword>
<dbReference type="CDD" id="cd07385">
    <property type="entry name" value="MPP_YkuE_C"/>
    <property type="match status" value="1"/>
</dbReference>
<evidence type="ECO:0000256" key="3">
    <source>
        <dbReference type="SAM" id="Phobius"/>
    </source>
</evidence>
<dbReference type="InterPro" id="IPR051158">
    <property type="entry name" value="Metallophosphoesterase_sf"/>
</dbReference>
<dbReference type="Proteomes" id="UP001487296">
    <property type="component" value="Unassembled WGS sequence"/>
</dbReference>
<dbReference type="Gene3D" id="3.60.21.10">
    <property type="match status" value="1"/>
</dbReference>
<evidence type="ECO:0000256" key="2">
    <source>
        <dbReference type="ARBA" id="ARBA00022801"/>
    </source>
</evidence>
<feature type="transmembrane region" description="Helical" evidence="3">
    <location>
        <begin position="12"/>
        <end position="33"/>
    </location>
</feature>
<proteinExistence type="predicted"/>
<sequence>MKLKLRHNTLMRLITGAALLIAVPGLLFLLTWPLAGSCWAMALAVAWVLLMVYGFFFGWRHFVVRSATCQSPLLPKEFDGYRVVQLSDIHIGTFLRNRSLVDKLVRLVNEQRPDLVVFTGDLVNVSAHEVIPFQHALKQIEARDGVFSVMGNHDYCEYGEDKSLGNIRKNQTVLKYLEQKIGWRLLLNEHVSIRRDGATIELIGVENISRPPFPDYGDLTKALKGTAEGSFKILLSHDPSHWRRGVLHQTDIALTLSGHTHAGQISLGRVSPAKWAYNEWGGKYTEDGSMLYVSVGVGGTVPFRFGAWPGIDVIQLKCQ</sequence>
<dbReference type="EMBL" id="JBBNFP010000088">
    <property type="protein sequence ID" value="MEQ2487815.1"/>
    <property type="molecule type" value="Genomic_DNA"/>
</dbReference>
<evidence type="ECO:0000313" key="6">
    <source>
        <dbReference type="Proteomes" id="UP001487296"/>
    </source>
</evidence>
<feature type="domain" description="Calcineurin-like phosphoesterase" evidence="4">
    <location>
        <begin position="82"/>
        <end position="262"/>
    </location>
</feature>
<dbReference type="PANTHER" id="PTHR31302:SF31">
    <property type="entry name" value="PHOSPHODIESTERASE YAEI"/>
    <property type="match status" value="1"/>
</dbReference>
<accession>A0ABV1FU52</accession>
<keyword evidence="3" id="KW-0812">Transmembrane</keyword>
<dbReference type="SUPFAM" id="SSF56300">
    <property type="entry name" value="Metallo-dependent phosphatases"/>
    <property type="match status" value="1"/>
</dbReference>
<dbReference type="InterPro" id="IPR004843">
    <property type="entry name" value="Calcineurin-like_PHP"/>
</dbReference>
<gene>
    <name evidence="5" type="ORF">AAAT34_12295</name>
</gene>
<reference evidence="5 6" key="1">
    <citation type="submission" date="2024-04" db="EMBL/GenBank/DDBJ databases">
        <title>Human intestinal bacterial collection.</title>
        <authorList>
            <person name="Pauvert C."/>
            <person name="Hitch T.C.A."/>
            <person name="Clavel T."/>
        </authorList>
    </citation>
    <scope>NUCLEOTIDE SEQUENCE [LARGE SCALE GENOMIC DNA]</scope>
    <source>
        <strain evidence="5 6">CLA-AA-H145</strain>
    </source>
</reference>
<protein>
    <submittedName>
        <fullName evidence="5">Metallophosphoesterase</fullName>
    </submittedName>
</protein>
<dbReference type="RefSeq" id="WP_215760900.1">
    <property type="nucleotide sequence ID" value="NZ_JAHKBE010000092.1"/>
</dbReference>